<proteinExistence type="inferred from homology"/>
<keyword evidence="15" id="KW-1185">Reference proteome</keyword>
<evidence type="ECO:0000256" key="6">
    <source>
        <dbReference type="ARBA" id="ARBA00022490"/>
    </source>
</evidence>
<dbReference type="RefSeq" id="WP_013820902.1">
    <property type="nucleotide sequence ID" value="NC_015572.1"/>
</dbReference>
<keyword evidence="7" id="KW-0479">Metal-binding</keyword>
<keyword evidence="6" id="KW-0963">Cytoplasm</keyword>
<dbReference type="NCBIfam" id="NF008758">
    <property type="entry name" value="PRK11789.1"/>
    <property type="match status" value="1"/>
</dbReference>
<sequence>MKILDHRIDSAPFRYSPNCDARPDAADISLLVIHCISLPPEQFGGPYIEQLFCNHLDTDAHPYFQEIARLRVSAHVVIRRDGELLQFVPFDQRAWHAGVSCYQGRERCNDFSIGIELEGSVNQSYCEPQYQKLIELTQLLLTHYPKLNLERIVGHSDIAPGRKDDPGGRFDWRRYRAGLAIDSVAQKGRS</sequence>
<dbReference type="InterPro" id="IPR036505">
    <property type="entry name" value="Amidase/PGRP_sf"/>
</dbReference>
<dbReference type="GO" id="GO:0009253">
    <property type="term" value="P:peptidoglycan catabolic process"/>
    <property type="evidence" value="ECO:0007669"/>
    <property type="project" value="InterPro"/>
</dbReference>
<dbReference type="SUPFAM" id="SSF55846">
    <property type="entry name" value="N-acetylmuramoyl-L-alanine amidase-like"/>
    <property type="match status" value="1"/>
</dbReference>
<dbReference type="AlphaFoldDB" id="G0A329"/>
<dbReference type="GO" id="GO:0071555">
    <property type="term" value="P:cell wall organization"/>
    <property type="evidence" value="ECO:0007669"/>
    <property type="project" value="UniProtKB-KW"/>
</dbReference>
<dbReference type="SMART" id="SM00644">
    <property type="entry name" value="Ami_2"/>
    <property type="match status" value="1"/>
</dbReference>
<protein>
    <recommendedName>
        <fullName evidence="11">1,6-anhydro-N-acetylmuramyl-L-alanine amidase AmpD</fullName>
        <ecNumber evidence="5">3.5.1.28</ecNumber>
    </recommendedName>
    <alternativeName>
        <fullName evidence="12">N-acetylmuramoyl-L-alanine amidase</fullName>
    </alternativeName>
</protein>
<evidence type="ECO:0000256" key="3">
    <source>
        <dbReference type="ARBA" id="ARBA00004496"/>
    </source>
</evidence>
<evidence type="ECO:0000256" key="1">
    <source>
        <dbReference type="ARBA" id="ARBA00001561"/>
    </source>
</evidence>
<keyword evidence="9" id="KW-0862">Zinc</keyword>
<evidence type="ECO:0000256" key="12">
    <source>
        <dbReference type="ARBA" id="ARBA00042615"/>
    </source>
</evidence>
<evidence type="ECO:0000256" key="11">
    <source>
        <dbReference type="ARBA" id="ARBA00039257"/>
    </source>
</evidence>
<dbReference type="EC" id="3.5.1.28" evidence="5"/>
<feature type="domain" description="N-acetylmuramoyl-L-alanine amidase" evidence="13">
    <location>
        <begin position="16"/>
        <end position="167"/>
    </location>
</feature>
<comment type="catalytic activity">
    <reaction evidence="1">
        <text>Hydrolyzes the link between N-acetylmuramoyl residues and L-amino acid residues in certain cell-wall glycopeptides.</text>
        <dbReference type="EC" id="3.5.1.28"/>
    </reaction>
</comment>
<evidence type="ECO:0000256" key="2">
    <source>
        <dbReference type="ARBA" id="ARBA00001947"/>
    </source>
</evidence>
<keyword evidence="8" id="KW-0378">Hydrolase</keyword>
<evidence type="ECO:0000256" key="8">
    <source>
        <dbReference type="ARBA" id="ARBA00022801"/>
    </source>
</evidence>
<dbReference type="GO" id="GO:0005737">
    <property type="term" value="C:cytoplasm"/>
    <property type="evidence" value="ECO:0007669"/>
    <property type="project" value="UniProtKB-SubCell"/>
</dbReference>
<dbReference type="GO" id="GO:0009254">
    <property type="term" value="P:peptidoglycan turnover"/>
    <property type="evidence" value="ECO:0007669"/>
    <property type="project" value="TreeGrafter"/>
</dbReference>
<dbReference type="PANTHER" id="PTHR30417">
    <property type="entry name" value="N-ACETYLMURAMOYL-L-ALANINE AMIDASE AMID"/>
    <property type="match status" value="1"/>
</dbReference>
<keyword evidence="10" id="KW-0961">Cell wall biogenesis/degradation</keyword>
<evidence type="ECO:0000259" key="13">
    <source>
        <dbReference type="SMART" id="SM00644"/>
    </source>
</evidence>
<evidence type="ECO:0000256" key="9">
    <source>
        <dbReference type="ARBA" id="ARBA00022833"/>
    </source>
</evidence>
<dbReference type="InterPro" id="IPR002502">
    <property type="entry name" value="Amidase_domain"/>
</dbReference>
<dbReference type="PANTHER" id="PTHR30417:SF4">
    <property type="entry name" value="1,6-ANHYDRO-N-ACETYLMURAMYL-L-ALANINE AMIDASE AMPD"/>
    <property type="match status" value="1"/>
</dbReference>
<evidence type="ECO:0000313" key="15">
    <source>
        <dbReference type="Proteomes" id="UP000008888"/>
    </source>
</evidence>
<evidence type="ECO:0000256" key="5">
    <source>
        <dbReference type="ARBA" id="ARBA00011901"/>
    </source>
</evidence>
<comment type="similarity">
    <text evidence="4">Belongs to the N-acetylmuramoyl-L-alanine amidase 2 family.</text>
</comment>
<comment type="subcellular location">
    <subcellularLocation>
        <location evidence="3">Cytoplasm</location>
    </subcellularLocation>
</comment>
<dbReference type="OrthoDB" id="9794842at2"/>
<dbReference type="Pfam" id="PF01510">
    <property type="entry name" value="Amidase_2"/>
    <property type="match status" value="1"/>
</dbReference>
<reference evidence="15" key="3">
    <citation type="submission" date="2011-05" db="EMBL/GenBank/DDBJ databases">
        <title>Complete sequence of Methylomonas methanica MC09.</title>
        <authorList>
            <consortium name="US DOE Joint Genome Institute"/>
            <person name="Lucas S."/>
            <person name="Han J."/>
            <person name="Lapidus A."/>
            <person name="Cheng J.-F."/>
            <person name="Goodwin L."/>
            <person name="Pitluck S."/>
            <person name="Peters L."/>
            <person name="Mikhailova N."/>
            <person name="Teshima H."/>
            <person name="Han C."/>
            <person name="Tapia R."/>
            <person name="Land M."/>
            <person name="Hauser L."/>
            <person name="Kyrpides N."/>
            <person name="Ivanova N."/>
            <person name="Pagani I."/>
            <person name="Stein L."/>
            <person name="Woyke T."/>
        </authorList>
    </citation>
    <scope>NUCLEOTIDE SEQUENCE [LARGE SCALE GENOMIC DNA]</scope>
    <source>
        <strain evidence="15">MC09</strain>
    </source>
</reference>
<comment type="cofactor">
    <cofactor evidence="2">
        <name>Zn(2+)</name>
        <dbReference type="ChEBI" id="CHEBI:29105"/>
    </cofactor>
</comment>
<accession>G0A329</accession>
<dbReference type="EMBL" id="CP002738">
    <property type="protein sequence ID" value="AEG02688.1"/>
    <property type="molecule type" value="Genomic_DNA"/>
</dbReference>
<dbReference type="CDD" id="cd06583">
    <property type="entry name" value="PGRP"/>
    <property type="match status" value="1"/>
</dbReference>
<dbReference type="KEGG" id="mmt:Metme_4339"/>
<dbReference type="GO" id="GO:0008745">
    <property type="term" value="F:N-acetylmuramoyl-L-alanine amidase activity"/>
    <property type="evidence" value="ECO:0007669"/>
    <property type="project" value="UniProtKB-EC"/>
</dbReference>
<dbReference type="GO" id="GO:0046872">
    <property type="term" value="F:metal ion binding"/>
    <property type="evidence" value="ECO:0007669"/>
    <property type="project" value="UniProtKB-KW"/>
</dbReference>
<dbReference type="eggNOG" id="COG3023">
    <property type="taxonomic scope" value="Bacteria"/>
</dbReference>
<evidence type="ECO:0000256" key="4">
    <source>
        <dbReference type="ARBA" id="ARBA00007553"/>
    </source>
</evidence>
<gene>
    <name evidence="14" type="ordered locus">Metme_4339</name>
</gene>
<dbReference type="Proteomes" id="UP000008888">
    <property type="component" value="Chromosome"/>
</dbReference>
<evidence type="ECO:0000313" key="14">
    <source>
        <dbReference type="EMBL" id="AEG02688.1"/>
    </source>
</evidence>
<dbReference type="STRING" id="857087.Metme_4339"/>
<dbReference type="InterPro" id="IPR051206">
    <property type="entry name" value="NAMLAA_amidase_2"/>
</dbReference>
<evidence type="ECO:0000256" key="10">
    <source>
        <dbReference type="ARBA" id="ARBA00023316"/>
    </source>
</evidence>
<evidence type="ECO:0000256" key="7">
    <source>
        <dbReference type="ARBA" id="ARBA00022723"/>
    </source>
</evidence>
<reference key="2">
    <citation type="submission" date="2011-05" db="EMBL/GenBank/DDBJ databases">
        <title>Complete genome sequence of the aerobic marine methanotroph Methylomonas methanica MC09.</title>
        <authorList>
            <person name="Boden R."/>
            <person name="Cunliffe M."/>
            <person name="Scanlan J."/>
            <person name="Moussard H."/>
            <person name="Kits K.D."/>
            <person name="Klotz M."/>
            <person name="Jetten M."/>
            <person name="Vuilleumier S."/>
            <person name="Han J."/>
            <person name="Peters L."/>
            <person name="Mikhailova N."/>
            <person name="Teshima H."/>
            <person name="Tapia R."/>
            <person name="Kyrpides N."/>
            <person name="Ivanova N."/>
            <person name="Pagani I."/>
            <person name="Cheng J.-F."/>
            <person name="Goodwin L."/>
            <person name="Han C."/>
            <person name="Hauser L."/>
            <person name="Land M."/>
            <person name="Lapidus A."/>
            <person name="Lucas S."/>
            <person name="Pitluck S."/>
            <person name="Woyke T."/>
            <person name="Stein L.Y."/>
            <person name="Murrell C."/>
        </authorList>
    </citation>
    <scope>NUCLEOTIDE SEQUENCE</scope>
    <source>
        <strain>MC09</strain>
    </source>
</reference>
<reference evidence="14 15" key="1">
    <citation type="journal article" date="2011" name="J. Bacteriol.">
        <title>Complete Genome Sequence of the Aerobic Marine Methanotroph Methylomonas methanica MC09.</title>
        <authorList>
            <person name="Boden R."/>
            <person name="Cunliffe M."/>
            <person name="Scanlan J."/>
            <person name="Moussard H."/>
            <person name="Kits K.D."/>
            <person name="Klotz M.G."/>
            <person name="Jetten M.S."/>
            <person name="Vuilleumier S."/>
            <person name="Han J."/>
            <person name="Peters L."/>
            <person name="Mikhailova N."/>
            <person name="Teshima H."/>
            <person name="Tapia R."/>
            <person name="Kyrpides N."/>
            <person name="Ivanova N."/>
            <person name="Pagani I."/>
            <person name="Cheng J.F."/>
            <person name="Goodwin L."/>
            <person name="Han C."/>
            <person name="Hauser L."/>
            <person name="Land M.L."/>
            <person name="Lapidus A."/>
            <person name="Lucas S."/>
            <person name="Pitluck S."/>
            <person name="Woyke T."/>
            <person name="Stein L."/>
            <person name="Murrell J.C."/>
        </authorList>
    </citation>
    <scope>NUCLEOTIDE SEQUENCE [LARGE SCALE GENOMIC DNA]</scope>
    <source>
        <strain evidence="14 15">MC09</strain>
    </source>
</reference>
<organism evidence="14 15">
    <name type="scientific">Methylomonas methanica (strain DSM 25384 / MC09)</name>
    <dbReference type="NCBI Taxonomy" id="857087"/>
    <lineage>
        <taxon>Bacteria</taxon>
        <taxon>Pseudomonadati</taxon>
        <taxon>Pseudomonadota</taxon>
        <taxon>Gammaproteobacteria</taxon>
        <taxon>Methylococcales</taxon>
        <taxon>Methylococcaceae</taxon>
        <taxon>Methylomonas</taxon>
    </lineage>
</organism>
<dbReference type="HOGENOM" id="CLU_049290_1_0_6"/>
<dbReference type="Gene3D" id="3.40.80.10">
    <property type="entry name" value="Peptidoglycan recognition protein-like"/>
    <property type="match status" value="1"/>
</dbReference>
<name>G0A329_METMM</name>